<reference evidence="1" key="1">
    <citation type="journal article" date="2022" name="bioRxiv">
        <title>Sequencing and chromosome-scale assembly of the giantPleurodeles waltlgenome.</title>
        <authorList>
            <person name="Brown T."/>
            <person name="Elewa A."/>
            <person name="Iarovenko S."/>
            <person name="Subramanian E."/>
            <person name="Araus A.J."/>
            <person name="Petzold A."/>
            <person name="Susuki M."/>
            <person name="Suzuki K.-i.T."/>
            <person name="Hayashi T."/>
            <person name="Toyoda A."/>
            <person name="Oliveira C."/>
            <person name="Osipova E."/>
            <person name="Leigh N.D."/>
            <person name="Simon A."/>
            <person name="Yun M.H."/>
        </authorList>
    </citation>
    <scope>NUCLEOTIDE SEQUENCE</scope>
    <source>
        <strain evidence="1">20211129_DDA</strain>
        <tissue evidence="1">Liver</tissue>
    </source>
</reference>
<name>A0AAV7W8M9_PLEWA</name>
<dbReference type="AlphaFoldDB" id="A0AAV7W8M9"/>
<evidence type="ECO:0000313" key="1">
    <source>
        <dbReference type="EMBL" id="KAJ1210277.1"/>
    </source>
</evidence>
<sequence>MTGRRAIRAATTPRVARHLHLRSAMLDVASTSQSVSFYRQDRLGHASLSSTLQSPSLEAQMDMKNLLLSLKEEIRGKLLISERNQEKIKETRDIIENKIGILMERMEKMEIALEELDK</sequence>
<organism evidence="1 2">
    <name type="scientific">Pleurodeles waltl</name>
    <name type="common">Iberian ribbed newt</name>
    <dbReference type="NCBI Taxonomy" id="8319"/>
    <lineage>
        <taxon>Eukaryota</taxon>
        <taxon>Metazoa</taxon>
        <taxon>Chordata</taxon>
        <taxon>Craniata</taxon>
        <taxon>Vertebrata</taxon>
        <taxon>Euteleostomi</taxon>
        <taxon>Amphibia</taxon>
        <taxon>Batrachia</taxon>
        <taxon>Caudata</taxon>
        <taxon>Salamandroidea</taxon>
        <taxon>Salamandridae</taxon>
        <taxon>Pleurodelinae</taxon>
        <taxon>Pleurodeles</taxon>
    </lineage>
</organism>
<comment type="caution">
    <text evidence="1">The sequence shown here is derived from an EMBL/GenBank/DDBJ whole genome shotgun (WGS) entry which is preliminary data.</text>
</comment>
<keyword evidence="2" id="KW-1185">Reference proteome</keyword>
<gene>
    <name evidence="1" type="ORF">NDU88_005643</name>
</gene>
<accession>A0AAV7W8M9</accession>
<dbReference type="EMBL" id="JANPWB010000002">
    <property type="protein sequence ID" value="KAJ1210277.1"/>
    <property type="molecule type" value="Genomic_DNA"/>
</dbReference>
<protein>
    <submittedName>
        <fullName evidence="1">Uncharacterized protein</fullName>
    </submittedName>
</protein>
<proteinExistence type="predicted"/>
<evidence type="ECO:0000313" key="2">
    <source>
        <dbReference type="Proteomes" id="UP001066276"/>
    </source>
</evidence>
<dbReference type="Proteomes" id="UP001066276">
    <property type="component" value="Chromosome 1_2"/>
</dbReference>